<dbReference type="InterPro" id="IPR036390">
    <property type="entry name" value="WH_DNA-bd_sf"/>
</dbReference>
<dbReference type="PANTHER" id="PTHR15938">
    <property type="entry name" value="TBP-1 INTERACTING PROTEIN"/>
    <property type="match status" value="1"/>
</dbReference>
<dbReference type="OrthoDB" id="272266at2759"/>
<dbReference type="GO" id="GO:0000785">
    <property type="term" value="C:chromatin"/>
    <property type="evidence" value="ECO:0007669"/>
    <property type="project" value="EnsemblFungi"/>
</dbReference>
<evidence type="ECO:0000313" key="9">
    <source>
        <dbReference type="Proteomes" id="UP000193648"/>
    </source>
</evidence>
<evidence type="ECO:0000313" key="8">
    <source>
        <dbReference type="EMBL" id="ORZ27801.1"/>
    </source>
</evidence>
<protein>
    <submittedName>
        <fullName evidence="8">Tat binding protein 1-interacting protein-domain-containing protein</fullName>
    </submittedName>
</protein>
<dbReference type="GO" id="GO:0120231">
    <property type="term" value="C:DNA recombinase auxiliary factor complex"/>
    <property type="evidence" value="ECO:0007669"/>
    <property type="project" value="EnsemblFungi"/>
</dbReference>
<dbReference type="InterPro" id="IPR036388">
    <property type="entry name" value="WH-like_DNA-bd_sf"/>
</dbReference>
<evidence type="ECO:0000256" key="1">
    <source>
        <dbReference type="ARBA" id="ARBA00004123"/>
    </source>
</evidence>
<reference evidence="8 9" key="1">
    <citation type="submission" date="2016-07" db="EMBL/GenBank/DDBJ databases">
        <title>Pervasive Adenine N6-methylation of Active Genes in Fungi.</title>
        <authorList>
            <consortium name="DOE Joint Genome Institute"/>
            <person name="Mondo S.J."/>
            <person name="Dannebaum R.O."/>
            <person name="Kuo R.C."/>
            <person name="Labutti K."/>
            <person name="Haridas S."/>
            <person name="Kuo A."/>
            <person name="Salamov A."/>
            <person name="Ahrendt S.R."/>
            <person name="Lipzen A."/>
            <person name="Sullivan W."/>
            <person name="Andreopoulos W.B."/>
            <person name="Clum A."/>
            <person name="Lindquist E."/>
            <person name="Daum C."/>
            <person name="Ramamoorthy G.K."/>
            <person name="Gryganskyi A."/>
            <person name="Culley D."/>
            <person name="Magnuson J.K."/>
            <person name="James T.Y."/>
            <person name="O'Malley M.A."/>
            <person name="Stajich J.E."/>
            <person name="Spatafora J.W."/>
            <person name="Visel A."/>
            <person name="Grigoriev I.V."/>
        </authorList>
    </citation>
    <scope>NUCLEOTIDE SEQUENCE [LARGE SCALE GENOMIC DNA]</scope>
    <source>
        <strain evidence="8 9">NRRL 3116</strain>
    </source>
</reference>
<keyword evidence="9" id="KW-1185">Reference proteome</keyword>
<dbReference type="EMBL" id="MCFF01000003">
    <property type="protein sequence ID" value="ORZ27801.1"/>
    <property type="molecule type" value="Genomic_DNA"/>
</dbReference>
<dbReference type="InterPro" id="IPR010776">
    <property type="entry name" value="Hop2_WH_dom"/>
</dbReference>
<proteinExistence type="inferred from homology"/>
<dbReference type="STRING" id="64571.A0A1Y2H1C2"/>
<comment type="similarity">
    <text evidence="2">Belongs to the HOP2 family.</text>
</comment>
<dbReference type="RefSeq" id="XP_021885504.1">
    <property type="nucleotide sequence ID" value="XM_022029673.1"/>
</dbReference>
<feature type="coiled-coil region" evidence="6">
    <location>
        <begin position="88"/>
        <end position="122"/>
    </location>
</feature>
<dbReference type="Gene3D" id="1.10.10.10">
    <property type="entry name" value="Winged helix-like DNA-binding domain superfamily/Winged helix DNA-binding domain"/>
    <property type="match status" value="1"/>
</dbReference>
<dbReference type="Proteomes" id="UP000193648">
    <property type="component" value="Unassembled WGS sequence"/>
</dbReference>
<sequence>MPKEKSSISKTGGDKSEKVVLDYLTKQNRPYGVMDIITNLHGAITKAECQRALNTLVDKELVTTKLYGKQAIYVVRQDLIDITPPEEIVVIEQETAKLQNQIAQAKAKNKELTSELHALNCSLTTEQIIGKLDQIANKNKQLAQHLSMLRTGAQLISTEEKQRVAKELERHRRLWSERRRLFKDMFANVTESLPGKPKELLEELDIDTQDPFDINANPRDLVKV</sequence>
<accession>A0A1Y2H1C2</accession>
<keyword evidence="5" id="KW-0469">Meiosis</keyword>
<dbReference type="GO" id="GO:0000794">
    <property type="term" value="C:condensed nuclear chromosome"/>
    <property type="evidence" value="ECO:0007669"/>
    <property type="project" value="TreeGrafter"/>
</dbReference>
<feature type="domain" description="Homologous-pairing protein 2 winged helix" evidence="7">
    <location>
        <begin position="17"/>
        <end position="75"/>
    </location>
</feature>
<organism evidence="8 9">
    <name type="scientific">Lobosporangium transversale</name>
    <dbReference type="NCBI Taxonomy" id="64571"/>
    <lineage>
        <taxon>Eukaryota</taxon>
        <taxon>Fungi</taxon>
        <taxon>Fungi incertae sedis</taxon>
        <taxon>Mucoromycota</taxon>
        <taxon>Mortierellomycotina</taxon>
        <taxon>Mortierellomycetes</taxon>
        <taxon>Mortierellales</taxon>
        <taxon>Mortierellaceae</taxon>
        <taxon>Lobosporangium</taxon>
    </lineage>
</organism>
<evidence type="ECO:0000256" key="5">
    <source>
        <dbReference type="ARBA" id="ARBA00023254"/>
    </source>
</evidence>
<evidence type="ECO:0000259" key="7">
    <source>
        <dbReference type="Pfam" id="PF07106"/>
    </source>
</evidence>
<evidence type="ECO:0000256" key="2">
    <source>
        <dbReference type="ARBA" id="ARBA00007922"/>
    </source>
</evidence>
<keyword evidence="3" id="KW-0233">DNA recombination</keyword>
<dbReference type="InParanoid" id="A0A1Y2H1C2"/>
<dbReference type="FunCoup" id="A0A1Y2H1C2">
    <property type="interactions" value="245"/>
</dbReference>
<dbReference type="GeneID" id="33571516"/>
<dbReference type="PANTHER" id="PTHR15938:SF0">
    <property type="entry name" value="HOMOLOGOUS-PAIRING PROTEIN 2 HOMOLOG"/>
    <property type="match status" value="1"/>
</dbReference>
<dbReference type="GO" id="GO:0003690">
    <property type="term" value="F:double-stranded DNA binding"/>
    <property type="evidence" value="ECO:0007669"/>
    <property type="project" value="TreeGrafter"/>
</dbReference>
<name>A0A1Y2H1C2_9FUNG</name>
<dbReference type="GO" id="GO:0010774">
    <property type="term" value="P:meiotic strand invasion involved in reciprocal meiotic recombination"/>
    <property type="evidence" value="ECO:0007669"/>
    <property type="project" value="EnsemblFungi"/>
</dbReference>
<keyword evidence="4" id="KW-0539">Nucleus</keyword>
<dbReference type="GO" id="GO:0120230">
    <property type="term" value="F:recombinase activator activity"/>
    <property type="evidence" value="ECO:0007669"/>
    <property type="project" value="EnsemblFungi"/>
</dbReference>
<keyword evidence="6" id="KW-0175">Coiled coil</keyword>
<comment type="caution">
    <text evidence="8">The sequence shown here is derived from an EMBL/GenBank/DDBJ whole genome shotgun (WGS) entry which is preliminary data.</text>
</comment>
<dbReference type="GO" id="GO:0007129">
    <property type="term" value="P:homologous chromosome pairing at meiosis"/>
    <property type="evidence" value="ECO:0007669"/>
    <property type="project" value="EnsemblFungi"/>
</dbReference>
<evidence type="ECO:0000256" key="6">
    <source>
        <dbReference type="SAM" id="Coils"/>
    </source>
</evidence>
<gene>
    <name evidence="8" type="ORF">BCR41DRAFT_418807</name>
</gene>
<dbReference type="GO" id="GO:0000709">
    <property type="term" value="P:meiotic joint molecule formation"/>
    <property type="evidence" value="ECO:0007669"/>
    <property type="project" value="EnsemblFungi"/>
</dbReference>
<comment type="subcellular location">
    <subcellularLocation>
        <location evidence="1">Nucleus</location>
    </subcellularLocation>
</comment>
<dbReference type="SUPFAM" id="SSF46785">
    <property type="entry name" value="Winged helix' DNA-binding domain"/>
    <property type="match status" value="1"/>
</dbReference>
<dbReference type="Pfam" id="PF07106">
    <property type="entry name" value="WHD_TBPIP"/>
    <property type="match status" value="1"/>
</dbReference>
<dbReference type="AlphaFoldDB" id="A0A1Y2H1C2"/>
<evidence type="ECO:0000256" key="3">
    <source>
        <dbReference type="ARBA" id="ARBA00023172"/>
    </source>
</evidence>
<evidence type="ECO:0000256" key="4">
    <source>
        <dbReference type="ARBA" id="ARBA00023242"/>
    </source>
</evidence>